<dbReference type="Gene3D" id="1.10.10.10">
    <property type="entry name" value="Winged helix-like DNA-binding domain superfamily/Winged helix DNA-binding domain"/>
    <property type="match status" value="1"/>
</dbReference>
<name>A0A518DXS8_9BACT</name>
<dbReference type="PANTHER" id="PTHR30419">
    <property type="entry name" value="HTH-TYPE TRANSCRIPTIONAL REGULATOR YBHD"/>
    <property type="match status" value="1"/>
</dbReference>
<evidence type="ECO:0000256" key="2">
    <source>
        <dbReference type="ARBA" id="ARBA00023015"/>
    </source>
</evidence>
<dbReference type="KEGG" id="lcre:Pla8534_44740"/>
<evidence type="ECO:0000256" key="4">
    <source>
        <dbReference type="ARBA" id="ARBA00023163"/>
    </source>
</evidence>
<evidence type="ECO:0000313" key="7">
    <source>
        <dbReference type="EMBL" id="QDU96653.1"/>
    </source>
</evidence>
<dbReference type="GO" id="GO:0003700">
    <property type="term" value="F:DNA-binding transcription factor activity"/>
    <property type="evidence" value="ECO:0007669"/>
    <property type="project" value="InterPro"/>
</dbReference>
<feature type="compositionally biased region" description="Basic and acidic residues" evidence="5">
    <location>
        <begin position="288"/>
        <end position="304"/>
    </location>
</feature>
<evidence type="ECO:0000313" key="8">
    <source>
        <dbReference type="Proteomes" id="UP000317648"/>
    </source>
</evidence>
<reference evidence="7 8" key="1">
    <citation type="submission" date="2019-02" db="EMBL/GenBank/DDBJ databases">
        <title>Deep-cultivation of Planctomycetes and their phenomic and genomic characterization uncovers novel biology.</title>
        <authorList>
            <person name="Wiegand S."/>
            <person name="Jogler M."/>
            <person name="Boedeker C."/>
            <person name="Pinto D."/>
            <person name="Vollmers J."/>
            <person name="Rivas-Marin E."/>
            <person name="Kohn T."/>
            <person name="Peeters S.H."/>
            <person name="Heuer A."/>
            <person name="Rast P."/>
            <person name="Oberbeckmann S."/>
            <person name="Bunk B."/>
            <person name="Jeske O."/>
            <person name="Meyerdierks A."/>
            <person name="Storesund J.E."/>
            <person name="Kallscheuer N."/>
            <person name="Luecker S."/>
            <person name="Lage O.M."/>
            <person name="Pohl T."/>
            <person name="Merkel B.J."/>
            <person name="Hornburger P."/>
            <person name="Mueller R.-W."/>
            <person name="Bruemmer F."/>
            <person name="Labrenz M."/>
            <person name="Spormann A.M."/>
            <person name="Op den Camp H."/>
            <person name="Overmann J."/>
            <person name="Amann R."/>
            <person name="Jetten M.S.M."/>
            <person name="Mascher T."/>
            <person name="Medema M.H."/>
            <person name="Devos D.P."/>
            <person name="Kaster A.-K."/>
            <person name="Ovreas L."/>
            <person name="Rohde M."/>
            <person name="Galperin M.Y."/>
            <person name="Jogler C."/>
        </authorList>
    </citation>
    <scope>NUCLEOTIDE SEQUENCE [LARGE SCALE GENOMIC DNA]</scope>
    <source>
        <strain evidence="7 8">Pla85_3_4</strain>
    </source>
</reference>
<dbReference type="InterPro" id="IPR050950">
    <property type="entry name" value="HTH-type_LysR_regulators"/>
</dbReference>
<evidence type="ECO:0000256" key="5">
    <source>
        <dbReference type="SAM" id="MobiDB-lite"/>
    </source>
</evidence>
<dbReference type="GO" id="GO:0003677">
    <property type="term" value="F:DNA binding"/>
    <property type="evidence" value="ECO:0007669"/>
    <property type="project" value="UniProtKB-KW"/>
</dbReference>
<dbReference type="InterPro" id="IPR005119">
    <property type="entry name" value="LysR_subst-bd"/>
</dbReference>
<organism evidence="7 8">
    <name type="scientific">Lignipirellula cremea</name>
    <dbReference type="NCBI Taxonomy" id="2528010"/>
    <lineage>
        <taxon>Bacteria</taxon>
        <taxon>Pseudomonadati</taxon>
        <taxon>Planctomycetota</taxon>
        <taxon>Planctomycetia</taxon>
        <taxon>Pirellulales</taxon>
        <taxon>Pirellulaceae</taxon>
        <taxon>Lignipirellula</taxon>
    </lineage>
</organism>
<evidence type="ECO:0000256" key="3">
    <source>
        <dbReference type="ARBA" id="ARBA00023125"/>
    </source>
</evidence>
<comment type="similarity">
    <text evidence="1">Belongs to the LysR transcriptional regulatory family.</text>
</comment>
<dbReference type="CDD" id="cd05466">
    <property type="entry name" value="PBP2_LTTR_substrate"/>
    <property type="match status" value="1"/>
</dbReference>
<keyword evidence="4" id="KW-0804">Transcription</keyword>
<dbReference type="PANTHER" id="PTHR30419:SF8">
    <property type="entry name" value="NITROGEN ASSIMILATION TRANSCRIPTIONAL ACTIVATOR-RELATED"/>
    <property type="match status" value="1"/>
</dbReference>
<gene>
    <name evidence="7" type="primary">cmpR_3</name>
    <name evidence="7" type="ORF">Pla8534_44740</name>
</gene>
<dbReference type="InterPro" id="IPR000847">
    <property type="entry name" value="LysR_HTH_N"/>
</dbReference>
<dbReference type="EMBL" id="CP036433">
    <property type="protein sequence ID" value="QDU96653.1"/>
    <property type="molecule type" value="Genomic_DNA"/>
</dbReference>
<keyword evidence="3" id="KW-0238">DNA-binding</keyword>
<keyword evidence="2" id="KW-0805">Transcription regulation</keyword>
<dbReference type="Proteomes" id="UP000317648">
    <property type="component" value="Chromosome"/>
</dbReference>
<dbReference type="AlphaFoldDB" id="A0A518DXS8"/>
<dbReference type="InterPro" id="IPR036388">
    <property type="entry name" value="WH-like_DNA-bd_sf"/>
</dbReference>
<dbReference type="Pfam" id="PF03466">
    <property type="entry name" value="LysR_substrate"/>
    <property type="match status" value="1"/>
</dbReference>
<dbReference type="SUPFAM" id="SSF53850">
    <property type="entry name" value="Periplasmic binding protein-like II"/>
    <property type="match status" value="1"/>
</dbReference>
<dbReference type="SUPFAM" id="SSF46785">
    <property type="entry name" value="Winged helix' DNA-binding domain"/>
    <property type="match status" value="1"/>
</dbReference>
<sequence length="304" mass="34141">MVHQLEKGLGAKLIDRSKRPFVLTPAGEIYYDGCRKLVQHYFALEEEVMALHQKASGQVRIASIYSIGLSNLDRYVQDFTRANPGAKVRLEYHHPERVCEMIENDEVDLGLISYAKSTRTITAQPWCEDPMVVVCAADHPFAERESVRVAELNGLDYVAFDRDLRIRRELDRVLSSHNVNVNVMLEFDNIETLKRAIEISAGVSLLPMPTVEREVRSGLLAAARLQDLVLTRPLGVIHRRGKELGKTARAFMDFMLDARALQDAVPRSSSTQRESSRSEDASLPSHRALAEIKHESPSATHADA</sequence>
<feature type="domain" description="HTH lysR-type" evidence="6">
    <location>
        <begin position="1"/>
        <end position="24"/>
    </location>
</feature>
<dbReference type="InterPro" id="IPR036390">
    <property type="entry name" value="WH_DNA-bd_sf"/>
</dbReference>
<proteinExistence type="inferred from homology"/>
<keyword evidence="8" id="KW-1185">Reference proteome</keyword>
<protein>
    <submittedName>
        <fullName evidence="7">HTH-type transcriptional activator CmpR</fullName>
    </submittedName>
</protein>
<evidence type="ECO:0000259" key="6">
    <source>
        <dbReference type="PROSITE" id="PS50931"/>
    </source>
</evidence>
<evidence type="ECO:0000256" key="1">
    <source>
        <dbReference type="ARBA" id="ARBA00009437"/>
    </source>
</evidence>
<dbReference type="Gene3D" id="3.40.190.290">
    <property type="match status" value="1"/>
</dbReference>
<dbReference type="PROSITE" id="PS50931">
    <property type="entry name" value="HTH_LYSR"/>
    <property type="match status" value="1"/>
</dbReference>
<dbReference type="GO" id="GO:0005829">
    <property type="term" value="C:cytosol"/>
    <property type="evidence" value="ECO:0007669"/>
    <property type="project" value="TreeGrafter"/>
</dbReference>
<feature type="region of interest" description="Disordered" evidence="5">
    <location>
        <begin position="265"/>
        <end position="304"/>
    </location>
</feature>
<accession>A0A518DXS8</accession>